<dbReference type="RefSeq" id="WP_010684380.1">
    <property type="nucleotide sequence ID" value="NZ_CP043538.1"/>
</dbReference>
<reference evidence="2 3" key="2">
    <citation type="journal article" date="2013" name="Genome Announc.">
        <title>Draft Genome Sequence of Methylobacterium mesophilicum Strain SR1.6/6, Isolated from Citrus sinensis.</title>
        <authorList>
            <person name="Marinho Almeida D."/>
            <person name="Dini-Andreote F."/>
            <person name="Camargo Neves A.A."/>
            <person name="Juca Ramos R.T."/>
            <person name="Andreote F.D."/>
            <person name="Carneiro A.R."/>
            <person name="Oliveira de Souza Lima A."/>
            <person name="Caracciolo Gomes de Sa P.H."/>
            <person name="Ribeiro Barbosa M.S."/>
            <person name="Araujo W.L."/>
            <person name="Silva A."/>
        </authorList>
    </citation>
    <scope>NUCLEOTIDE SEQUENCE [LARGE SCALE GENOMIC DNA]</scope>
    <source>
        <strain evidence="2 3">SR1.6/6</strain>
    </source>
</reference>
<proteinExistence type="predicted"/>
<sequence>MEVLHTLCAAAAAVSIVALIAWGATSCSQQDRDLREACIKAGGSVITPGMNGDFHCLRIGNAAGEH</sequence>
<name>A0A6B9FUV2_9HYPH</name>
<feature type="signal peptide" evidence="1">
    <location>
        <begin position="1"/>
        <end position="23"/>
    </location>
</feature>
<gene>
    <name evidence="2" type="ORF">MMSR116_29255</name>
</gene>
<dbReference type="EMBL" id="CP043538">
    <property type="protein sequence ID" value="QGY05526.1"/>
    <property type="molecule type" value="Genomic_DNA"/>
</dbReference>
<dbReference type="AlphaFoldDB" id="A0A6B9FUV2"/>
<keyword evidence="1" id="KW-0732">Signal</keyword>
<feature type="chain" id="PRO_5025532210" evidence="1">
    <location>
        <begin position="24"/>
        <end position="66"/>
    </location>
</feature>
<dbReference type="Proteomes" id="UP000012488">
    <property type="component" value="Chromosome"/>
</dbReference>
<organism evidence="2 3">
    <name type="scientific">Methylobacterium mesophilicum SR1.6/6</name>
    <dbReference type="NCBI Taxonomy" id="908290"/>
    <lineage>
        <taxon>Bacteria</taxon>
        <taxon>Pseudomonadati</taxon>
        <taxon>Pseudomonadota</taxon>
        <taxon>Alphaproteobacteria</taxon>
        <taxon>Hyphomicrobiales</taxon>
        <taxon>Methylobacteriaceae</taxon>
        <taxon>Methylobacterium</taxon>
    </lineage>
</organism>
<protein>
    <submittedName>
        <fullName evidence="2">Uncharacterized protein</fullName>
    </submittedName>
</protein>
<reference evidence="2 3" key="1">
    <citation type="journal article" date="2012" name="Genet. Mol. Biol.">
        <title>Analysis of 16S rRNA and mxaF genes revealing insights into Methylobacterium niche-specific plant association.</title>
        <authorList>
            <person name="Dourado M.N."/>
            <person name="Andreote F.D."/>
            <person name="Dini-Andreote F."/>
            <person name="Conti R."/>
            <person name="Araujo J.M."/>
            <person name="Araujo W.L."/>
        </authorList>
    </citation>
    <scope>NUCLEOTIDE SEQUENCE [LARGE SCALE GENOMIC DNA]</scope>
    <source>
        <strain evidence="2 3">SR1.6/6</strain>
    </source>
</reference>
<accession>A0A6B9FUV2</accession>
<dbReference type="KEGG" id="mmes:MMSR116_29255"/>
<evidence type="ECO:0000313" key="2">
    <source>
        <dbReference type="EMBL" id="QGY05526.1"/>
    </source>
</evidence>
<evidence type="ECO:0000256" key="1">
    <source>
        <dbReference type="SAM" id="SignalP"/>
    </source>
</evidence>
<evidence type="ECO:0000313" key="3">
    <source>
        <dbReference type="Proteomes" id="UP000012488"/>
    </source>
</evidence>